<dbReference type="Proteomes" id="UP000307430">
    <property type="component" value="Unassembled WGS sequence"/>
</dbReference>
<organism evidence="1 2">
    <name type="scientific">Klebsiella indica</name>
    <dbReference type="NCBI Taxonomy" id="2582917"/>
    <lineage>
        <taxon>Bacteria</taxon>
        <taxon>Pseudomonadati</taxon>
        <taxon>Pseudomonadota</taxon>
        <taxon>Gammaproteobacteria</taxon>
        <taxon>Enterobacterales</taxon>
        <taxon>Enterobacteriaceae</taxon>
        <taxon>Klebsiella/Raoultella group</taxon>
        <taxon>Klebsiella</taxon>
    </lineage>
</organism>
<evidence type="ECO:0000313" key="1">
    <source>
        <dbReference type="EMBL" id="TLV14095.1"/>
    </source>
</evidence>
<dbReference type="AlphaFoldDB" id="A0A5R9LF45"/>
<protein>
    <submittedName>
        <fullName evidence="1">Uncharacterized protein</fullName>
    </submittedName>
</protein>
<sequence length="71" mass="8127">MVSFCSLRLHPFTKQVHSPALTTILDDTKGFYMNYYQALSKEMSTKTEFHNYTNTTICALHHSGRNGPQTD</sequence>
<name>A0A5R9LF45_9ENTR</name>
<keyword evidence="2" id="KW-1185">Reference proteome</keyword>
<gene>
    <name evidence="1" type="ORF">FE839_17090</name>
</gene>
<evidence type="ECO:0000313" key="2">
    <source>
        <dbReference type="Proteomes" id="UP000307430"/>
    </source>
</evidence>
<dbReference type="EMBL" id="VCHQ01000024">
    <property type="protein sequence ID" value="TLV14095.1"/>
    <property type="molecule type" value="Genomic_DNA"/>
</dbReference>
<proteinExistence type="predicted"/>
<comment type="caution">
    <text evidence="1">The sequence shown here is derived from an EMBL/GenBank/DDBJ whole genome shotgun (WGS) entry which is preliminary data.</text>
</comment>
<accession>A0A5R9LF45</accession>
<reference evidence="1 2" key="1">
    <citation type="submission" date="2019-05" db="EMBL/GenBank/DDBJ databases">
        <title>Genome sequence of Klebsiella sp strain TOUT106.</title>
        <authorList>
            <person name="Rahi P."/>
            <person name="Chaudhari D."/>
        </authorList>
    </citation>
    <scope>NUCLEOTIDE SEQUENCE [LARGE SCALE GENOMIC DNA]</scope>
    <source>
        <strain evidence="1 2">TOUT106</strain>
    </source>
</reference>